<evidence type="ECO:0000256" key="9">
    <source>
        <dbReference type="ARBA" id="ARBA00022842"/>
    </source>
</evidence>
<evidence type="ECO:0000256" key="2">
    <source>
        <dbReference type="ARBA" id="ARBA00005983"/>
    </source>
</evidence>
<dbReference type="SUPFAM" id="SSF111331">
    <property type="entry name" value="NAD kinase/diacylglycerol kinase-like"/>
    <property type="match status" value="1"/>
</dbReference>
<evidence type="ECO:0000256" key="3">
    <source>
        <dbReference type="ARBA" id="ARBA00022516"/>
    </source>
</evidence>
<dbReference type="eggNOG" id="COG1597">
    <property type="taxonomic scope" value="Bacteria"/>
</dbReference>
<dbReference type="InterPro" id="IPR016064">
    <property type="entry name" value="NAD/diacylglycerol_kinase_sf"/>
</dbReference>
<dbReference type="GO" id="GO:0004143">
    <property type="term" value="F:ATP-dependent diacylglycerol kinase activity"/>
    <property type="evidence" value="ECO:0007669"/>
    <property type="project" value="TreeGrafter"/>
</dbReference>
<evidence type="ECO:0000313" key="15">
    <source>
        <dbReference type="Proteomes" id="UP000002484"/>
    </source>
</evidence>
<keyword evidence="9" id="KW-0460">Magnesium</keyword>
<dbReference type="InterPro" id="IPR017438">
    <property type="entry name" value="ATP-NAD_kinase_N"/>
</dbReference>
<reference evidence="14 15" key="1">
    <citation type="submission" date="2010-10" db="EMBL/GenBank/DDBJ databases">
        <title>Complete sequence of Frankia sp. EuI1c.</title>
        <authorList>
            <consortium name="US DOE Joint Genome Institute"/>
            <person name="Lucas S."/>
            <person name="Copeland A."/>
            <person name="Lapidus A."/>
            <person name="Cheng J.-F."/>
            <person name="Bruce D."/>
            <person name="Goodwin L."/>
            <person name="Pitluck S."/>
            <person name="Chertkov O."/>
            <person name="Detter J.C."/>
            <person name="Han C."/>
            <person name="Tapia R."/>
            <person name="Land M."/>
            <person name="Hauser L."/>
            <person name="Jeffries C."/>
            <person name="Kyrpides N."/>
            <person name="Ivanova N."/>
            <person name="Mikhailova N."/>
            <person name="Beauchemin N."/>
            <person name="Sen A."/>
            <person name="Sur S.A."/>
            <person name="Gtari M."/>
            <person name="Wall L."/>
            <person name="Tisa L."/>
            <person name="Woyke T."/>
        </authorList>
    </citation>
    <scope>NUCLEOTIDE SEQUENCE [LARGE SCALE GENOMIC DNA]</scope>
    <source>
        <strain evidence="15">DSM 45817 / CECT 9037 / EuI1c</strain>
    </source>
</reference>
<evidence type="ECO:0000256" key="6">
    <source>
        <dbReference type="ARBA" id="ARBA00022741"/>
    </source>
</evidence>
<sequence length="314" mass="32440">MTETADPAPAVPAAPEDAPVQLDRLRVIVNPSAGHGRAGKVLPAVEAALRGWATEVEVSPTRDIAHADELAAAAAAAGQVAVALGGDGLVGRVAGATAAAGGVLAVLPGGRGNDFARGLGIDRDPAAAATALATAVERRVDLPEAGGTPFIGIASLGFDSEVNALANRTRWLRGQSVYTYAVLRSMVSWRPVRFTVSVDGGEPEQIVGWTVGAANAAYYGGGMRMAPGADIADGKLEVIFIHRCGRLTLLALFPRVFSGRHVDTKHVTVRRATRLTVDADRPFQVYADGDPVADLPAEILVRPGALRLLAPSVS</sequence>
<keyword evidence="10" id="KW-0443">Lipid metabolism</keyword>
<dbReference type="GO" id="GO:0005886">
    <property type="term" value="C:plasma membrane"/>
    <property type="evidence" value="ECO:0007669"/>
    <property type="project" value="TreeGrafter"/>
</dbReference>
<comment type="cofactor">
    <cofactor evidence="1">
        <name>Mg(2+)</name>
        <dbReference type="ChEBI" id="CHEBI:18420"/>
    </cofactor>
</comment>
<name>E3ITQ3_PSEI1</name>
<dbReference type="InterPro" id="IPR001206">
    <property type="entry name" value="Diacylglycerol_kinase_cat_dom"/>
</dbReference>
<organism evidence="14 15">
    <name type="scientific">Pseudofrankia inefficax (strain DSM 45817 / CECT 9037 / DDB 130130 / EuI1c)</name>
    <name type="common">Frankia inefficax</name>
    <dbReference type="NCBI Taxonomy" id="298654"/>
    <lineage>
        <taxon>Bacteria</taxon>
        <taxon>Bacillati</taxon>
        <taxon>Actinomycetota</taxon>
        <taxon>Actinomycetes</taxon>
        <taxon>Frankiales</taxon>
        <taxon>Frankiaceae</taxon>
        <taxon>Pseudofrankia</taxon>
    </lineage>
</organism>
<dbReference type="SMART" id="SM00046">
    <property type="entry name" value="DAGKc"/>
    <property type="match status" value="1"/>
</dbReference>
<evidence type="ECO:0000313" key="14">
    <source>
        <dbReference type="EMBL" id="ADP78810.1"/>
    </source>
</evidence>
<dbReference type="AlphaFoldDB" id="E3ITQ3"/>
<keyword evidence="11" id="KW-0594">Phospholipid biosynthesis</keyword>
<dbReference type="Proteomes" id="UP000002484">
    <property type="component" value="Chromosome"/>
</dbReference>
<proteinExistence type="inferred from homology"/>
<dbReference type="InterPro" id="IPR005218">
    <property type="entry name" value="Diacylglycerol/lipid_kinase"/>
</dbReference>
<evidence type="ECO:0000256" key="7">
    <source>
        <dbReference type="ARBA" id="ARBA00022777"/>
    </source>
</evidence>
<dbReference type="InterPro" id="IPR050187">
    <property type="entry name" value="Lipid_Phosphate_FormReg"/>
</dbReference>
<keyword evidence="12" id="KW-1208">Phospholipid metabolism</keyword>
<dbReference type="KEGG" id="fri:FraEuI1c_0732"/>
<gene>
    <name evidence="14" type="ordered locus">FraEuI1c_0732</name>
</gene>
<keyword evidence="15" id="KW-1185">Reference proteome</keyword>
<evidence type="ECO:0000256" key="1">
    <source>
        <dbReference type="ARBA" id="ARBA00001946"/>
    </source>
</evidence>
<evidence type="ECO:0000256" key="10">
    <source>
        <dbReference type="ARBA" id="ARBA00023098"/>
    </source>
</evidence>
<dbReference type="GO" id="GO:0005524">
    <property type="term" value="F:ATP binding"/>
    <property type="evidence" value="ECO:0007669"/>
    <property type="project" value="UniProtKB-KW"/>
</dbReference>
<protein>
    <submittedName>
        <fullName evidence="14">Diacylglycerol kinase catalytic region</fullName>
    </submittedName>
</protein>
<dbReference type="STRING" id="298654.FraEuI1c_0732"/>
<evidence type="ECO:0000256" key="11">
    <source>
        <dbReference type="ARBA" id="ARBA00023209"/>
    </source>
</evidence>
<evidence type="ECO:0000256" key="5">
    <source>
        <dbReference type="ARBA" id="ARBA00022723"/>
    </source>
</evidence>
<evidence type="ECO:0000259" key="13">
    <source>
        <dbReference type="PROSITE" id="PS50146"/>
    </source>
</evidence>
<dbReference type="RefSeq" id="WP_013421931.1">
    <property type="nucleotide sequence ID" value="NC_014666.1"/>
</dbReference>
<dbReference type="PANTHER" id="PTHR12358">
    <property type="entry name" value="SPHINGOSINE KINASE"/>
    <property type="match status" value="1"/>
</dbReference>
<dbReference type="GO" id="GO:0008654">
    <property type="term" value="P:phospholipid biosynthetic process"/>
    <property type="evidence" value="ECO:0007669"/>
    <property type="project" value="UniProtKB-KW"/>
</dbReference>
<evidence type="ECO:0000256" key="8">
    <source>
        <dbReference type="ARBA" id="ARBA00022840"/>
    </source>
</evidence>
<keyword evidence="3" id="KW-0444">Lipid biosynthesis</keyword>
<keyword evidence="7 14" id="KW-0418">Kinase</keyword>
<dbReference type="HOGENOM" id="CLU_045532_0_1_11"/>
<dbReference type="EMBL" id="CP002299">
    <property type="protein sequence ID" value="ADP78810.1"/>
    <property type="molecule type" value="Genomic_DNA"/>
</dbReference>
<evidence type="ECO:0000256" key="12">
    <source>
        <dbReference type="ARBA" id="ARBA00023264"/>
    </source>
</evidence>
<dbReference type="Pfam" id="PF19279">
    <property type="entry name" value="YegS_C"/>
    <property type="match status" value="1"/>
</dbReference>
<dbReference type="Gene3D" id="2.60.200.40">
    <property type="match status" value="1"/>
</dbReference>
<evidence type="ECO:0000256" key="4">
    <source>
        <dbReference type="ARBA" id="ARBA00022679"/>
    </source>
</evidence>
<dbReference type="NCBIfam" id="TIGR00147">
    <property type="entry name" value="YegS/Rv2252/BmrU family lipid kinase"/>
    <property type="match status" value="1"/>
</dbReference>
<keyword evidence="6" id="KW-0547">Nucleotide-binding</keyword>
<feature type="domain" description="DAGKc" evidence="13">
    <location>
        <begin position="20"/>
        <end position="149"/>
    </location>
</feature>
<dbReference type="FunCoup" id="E3ITQ3">
    <property type="interactions" value="71"/>
</dbReference>
<dbReference type="InParanoid" id="E3ITQ3"/>
<dbReference type="GO" id="GO:0046872">
    <property type="term" value="F:metal ion binding"/>
    <property type="evidence" value="ECO:0007669"/>
    <property type="project" value="UniProtKB-KW"/>
</dbReference>
<keyword evidence="5" id="KW-0479">Metal-binding</keyword>
<keyword evidence="8" id="KW-0067">ATP-binding</keyword>
<dbReference type="PROSITE" id="PS50146">
    <property type="entry name" value="DAGK"/>
    <property type="match status" value="1"/>
</dbReference>
<dbReference type="Gene3D" id="3.40.50.10330">
    <property type="entry name" value="Probable inorganic polyphosphate/atp-NAD kinase, domain 1"/>
    <property type="match status" value="1"/>
</dbReference>
<comment type="similarity">
    <text evidence="2">Belongs to the diacylglycerol/lipid kinase family.</text>
</comment>
<dbReference type="Pfam" id="PF00781">
    <property type="entry name" value="DAGK_cat"/>
    <property type="match status" value="1"/>
</dbReference>
<keyword evidence="4" id="KW-0808">Transferase</keyword>
<dbReference type="InterPro" id="IPR045540">
    <property type="entry name" value="YegS/DAGK_C"/>
</dbReference>
<accession>E3ITQ3</accession>
<dbReference type="PANTHER" id="PTHR12358:SF106">
    <property type="entry name" value="LIPID KINASE YEGS"/>
    <property type="match status" value="1"/>
</dbReference>
<dbReference type="OrthoDB" id="142078at2"/>